<keyword evidence="9" id="KW-1185">Reference proteome</keyword>
<feature type="transmembrane region" description="Helical" evidence="6">
    <location>
        <begin position="200"/>
        <end position="220"/>
    </location>
</feature>
<dbReference type="GO" id="GO:0005886">
    <property type="term" value="C:plasma membrane"/>
    <property type="evidence" value="ECO:0007669"/>
    <property type="project" value="TreeGrafter"/>
</dbReference>
<protein>
    <submittedName>
        <fullName evidence="8">Predicted arabinose efflux permease, MFS family</fullName>
    </submittedName>
</protein>
<dbReference type="InterPro" id="IPR020846">
    <property type="entry name" value="MFS_dom"/>
</dbReference>
<comment type="subcellular location">
    <subcellularLocation>
        <location evidence="1">Membrane</location>
    </subcellularLocation>
</comment>
<dbReference type="Proteomes" id="UP000198426">
    <property type="component" value="Unassembled WGS sequence"/>
</dbReference>
<evidence type="ECO:0000256" key="5">
    <source>
        <dbReference type="SAM" id="MobiDB-lite"/>
    </source>
</evidence>
<dbReference type="PROSITE" id="PS50850">
    <property type="entry name" value="MFS"/>
    <property type="match status" value="1"/>
</dbReference>
<reference evidence="8 9" key="1">
    <citation type="submission" date="2017-06" db="EMBL/GenBank/DDBJ databases">
        <authorList>
            <person name="Kim H.J."/>
            <person name="Triplett B.A."/>
        </authorList>
    </citation>
    <scope>NUCLEOTIDE SEQUENCE [LARGE SCALE GENOMIC DNA]</scope>
    <source>
        <strain evidence="8 9">DSM 29339</strain>
    </source>
</reference>
<feature type="transmembrane region" description="Helical" evidence="6">
    <location>
        <begin position="98"/>
        <end position="119"/>
    </location>
</feature>
<accession>A0A239H2R5</accession>
<evidence type="ECO:0000256" key="4">
    <source>
        <dbReference type="ARBA" id="ARBA00023136"/>
    </source>
</evidence>
<feature type="transmembrane region" description="Helical" evidence="6">
    <location>
        <begin position="158"/>
        <end position="179"/>
    </location>
</feature>
<dbReference type="Pfam" id="PF00083">
    <property type="entry name" value="Sugar_tr"/>
    <property type="match status" value="1"/>
</dbReference>
<dbReference type="SUPFAM" id="SSF103473">
    <property type="entry name" value="MFS general substrate transporter"/>
    <property type="match status" value="1"/>
</dbReference>
<evidence type="ECO:0000256" key="6">
    <source>
        <dbReference type="SAM" id="Phobius"/>
    </source>
</evidence>
<proteinExistence type="predicted"/>
<feature type="transmembrane region" description="Helical" evidence="6">
    <location>
        <begin position="232"/>
        <end position="252"/>
    </location>
</feature>
<sequence length="440" mass="46092">MFQVLSATWALMFGILLLIVGNGVQGTVLGIRGDIEGFSTFQMSIIMSAYFLGFLGGSRLAPELIRRVGHIRVFAALGSLISAILVLYPLLINPWAWAIGRVLIGFCLSGVYVTAESWLNNSVTNEQRGQALSLYGLVQMAGMVASQGIMLTPDPSGFVLFIIPSVLVSVSFAPILLAIQPTPAFATSKPMSLRQLWDSSPLGVVGILLLGGALSTLFGMSSVYGSQAGMTVPQISAFIAAIYLGGLILQYPIGWLSDRMDRRWLILVVSAIGGGASFLAMALGGQFAALLVAAVVIGGGSNPLYALLLAYVNDHLAPEDMAGASGGLMFLYGVGAVAGPLASGAIMGLAGPPGFFLFLGVLCCAMAGYAGWRMTRSDAVPVDETISYTHVSPTATPVAVEFVQEMFIEEAQEAEAEAEAEAEKYGTVQGSETGAPRQMP</sequence>
<dbReference type="PANTHER" id="PTHR23521">
    <property type="entry name" value="TRANSPORTER MFS SUPERFAMILY"/>
    <property type="match status" value="1"/>
</dbReference>
<feature type="transmembrane region" description="Helical" evidence="6">
    <location>
        <begin position="73"/>
        <end position="92"/>
    </location>
</feature>
<evidence type="ECO:0000256" key="3">
    <source>
        <dbReference type="ARBA" id="ARBA00022989"/>
    </source>
</evidence>
<dbReference type="InterPro" id="IPR005828">
    <property type="entry name" value="MFS_sugar_transport-like"/>
</dbReference>
<dbReference type="OrthoDB" id="9810614at2"/>
<feature type="transmembrane region" description="Helical" evidence="6">
    <location>
        <begin position="355"/>
        <end position="372"/>
    </location>
</feature>
<dbReference type="PANTHER" id="PTHR23521:SF3">
    <property type="entry name" value="MFS TRANSPORTER"/>
    <property type="match status" value="1"/>
</dbReference>
<dbReference type="GO" id="GO:0022857">
    <property type="term" value="F:transmembrane transporter activity"/>
    <property type="evidence" value="ECO:0007669"/>
    <property type="project" value="InterPro"/>
</dbReference>
<feature type="region of interest" description="Disordered" evidence="5">
    <location>
        <begin position="412"/>
        <end position="440"/>
    </location>
</feature>
<dbReference type="InterPro" id="IPR036259">
    <property type="entry name" value="MFS_trans_sf"/>
</dbReference>
<organism evidence="8 9">
    <name type="scientific">Tropicimonas sediminicola</name>
    <dbReference type="NCBI Taxonomy" id="1031541"/>
    <lineage>
        <taxon>Bacteria</taxon>
        <taxon>Pseudomonadati</taxon>
        <taxon>Pseudomonadota</taxon>
        <taxon>Alphaproteobacteria</taxon>
        <taxon>Rhodobacterales</taxon>
        <taxon>Roseobacteraceae</taxon>
        <taxon>Tropicimonas</taxon>
    </lineage>
</organism>
<dbReference type="RefSeq" id="WP_089232809.1">
    <property type="nucleotide sequence ID" value="NZ_FZOY01000003.1"/>
</dbReference>
<feature type="domain" description="Major facilitator superfamily (MFS) profile" evidence="7">
    <location>
        <begin position="199"/>
        <end position="440"/>
    </location>
</feature>
<evidence type="ECO:0000313" key="8">
    <source>
        <dbReference type="EMBL" id="SNS75435.1"/>
    </source>
</evidence>
<dbReference type="Gene3D" id="1.20.1250.20">
    <property type="entry name" value="MFS general substrate transporter like domains"/>
    <property type="match status" value="2"/>
</dbReference>
<dbReference type="InterPro" id="IPR047200">
    <property type="entry name" value="MFS_YcaD-like"/>
</dbReference>
<feature type="transmembrane region" description="Helical" evidence="6">
    <location>
        <begin position="289"/>
        <end position="312"/>
    </location>
</feature>
<gene>
    <name evidence="8" type="ORF">SAMN05421757_103213</name>
</gene>
<feature type="transmembrane region" description="Helical" evidence="6">
    <location>
        <begin position="42"/>
        <end position="61"/>
    </location>
</feature>
<evidence type="ECO:0000256" key="1">
    <source>
        <dbReference type="ARBA" id="ARBA00004370"/>
    </source>
</evidence>
<name>A0A239H2R5_9RHOB</name>
<feature type="transmembrane region" description="Helical" evidence="6">
    <location>
        <begin position="264"/>
        <end position="283"/>
    </location>
</feature>
<dbReference type="InterPro" id="IPR011701">
    <property type="entry name" value="MFS"/>
</dbReference>
<evidence type="ECO:0000256" key="2">
    <source>
        <dbReference type="ARBA" id="ARBA00022692"/>
    </source>
</evidence>
<evidence type="ECO:0000313" key="9">
    <source>
        <dbReference type="Proteomes" id="UP000198426"/>
    </source>
</evidence>
<dbReference type="CDD" id="cd17477">
    <property type="entry name" value="MFS_YcaD_like"/>
    <property type="match status" value="1"/>
</dbReference>
<dbReference type="EMBL" id="FZOY01000003">
    <property type="protein sequence ID" value="SNS75435.1"/>
    <property type="molecule type" value="Genomic_DNA"/>
</dbReference>
<dbReference type="AlphaFoldDB" id="A0A239H2R5"/>
<keyword evidence="2 6" id="KW-0812">Transmembrane</keyword>
<feature type="transmembrane region" description="Helical" evidence="6">
    <location>
        <begin position="324"/>
        <end position="349"/>
    </location>
</feature>
<feature type="transmembrane region" description="Helical" evidence="6">
    <location>
        <begin position="131"/>
        <end position="152"/>
    </location>
</feature>
<evidence type="ECO:0000259" key="7">
    <source>
        <dbReference type="PROSITE" id="PS50850"/>
    </source>
</evidence>
<dbReference type="Pfam" id="PF07690">
    <property type="entry name" value="MFS_1"/>
    <property type="match status" value="1"/>
</dbReference>
<keyword evidence="3 6" id="KW-1133">Transmembrane helix</keyword>
<keyword evidence="4 6" id="KW-0472">Membrane</keyword>